<dbReference type="InterPro" id="IPR002048">
    <property type="entry name" value="EF_hand_dom"/>
</dbReference>
<dbReference type="EC" id="1.3.1.74" evidence="6"/>
<dbReference type="PROSITE" id="PS50222">
    <property type="entry name" value="EF_HAND_2"/>
    <property type="match status" value="4"/>
</dbReference>
<evidence type="ECO:0000256" key="4">
    <source>
        <dbReference type="SAM" id="MobiDB-lite"/>
    </source>
</evidence>
<evidence type="ECO:0000256" key="1">
    <source>
        <dbReference type="ARBA" id="ARBA00022723"/>
    </source>
</evidence>
<evidence type="ECO:0000313" key="6">
    <source>
        <dbReference type="EMBL" id="MBA4644703.1"/>
    </source>
</evidence>
<keyword evidence="1" id="KW-0479">Metal-binding</keyword>
<dbReference type="AlphaFoldDB" id="A0A7C9DNF4"/>
<dbReference type="InterPro" id="IPR018247">
    <property type="entry name" value="EF_Hand_1_Ca_BS"/>
</dbReference>
<dbReference type="GO" id="GO:0032440">
    <property type="term" value="F:2-alkenal reductase [NAD(P)H] activity"/>
    <property type="evidence" value="ECO:0007669"/>
    <property type="project" value="UniProtKB-EC"/>
</dbReference>
<dbReference type="InterPro" id="IPR039647">
    <property type="entry name" value="EF_hand_pair_protein_CML-like"/>
</dbReference>
<dbReference type="CDD" id="cd00051">
    <property type="entry name" value="EFh"/>
    <property type="match status" value="1"/>
</dbReference>
<dbReference type="SUPFAM" id="SSF47473">
    <property type="entry name" value="EF-hand"/>
    <property type="match status" value="1"/>
</dbReference>
<keyword evidence="6" id="KW-0560">Oxidoreductase</keyword>
<dbReference type="PANTHER" id="PTHR10891">
    <property type="entry name" value="EF-HAND CALCIUM-BINDING DOMAIN CONTAINING PROTEIN"/>
    <property type="match status" value="1"/>
</dbReference>
<dbReference type="EMBL" id="GISG01139490">
    <property type="protein sequence ID" value="MBA4644703.1"/>
    <property type="molecule type" value="Transcribed_RNA"/>
</dbReference>
<feature type="region of interest" description="Disordered" evidence="4">
    <location>
        <begin position="15"/>
        <end position="54"/>
    </location>
</feature>
<reference evidence="6" key="1">
    <citation type="journal article" date="2013" name="J. Plant Res.">
        <title>Effect of fungi and light on seed germination of three Opuntia species from semiarid lands of central Mexico.</title>
        <authorList>
            <person name="Delgado-Sanchez P."/>
            <person name="Jimenez-Bremont J.F."/>
            <person name="Guerrero-Gonzalez Mde L."/>
            <person name="Flores J."/>
        </authorList>
    </citation>
    <scope>NUCLEOTIDE SEQUENCE</scope>
    <source>
        <tissue evidence="6">Cladode</tissue>
    </source>
</reference>
<sequence length="221" mass="24239">MPINTTISLPSFSSLLFKNTSPQPPTSPLSTTTTTSTTPPPPRPPPGNPNPAMDAAEMKRLFNLFDRNGDGRISKGELTQSLNGMGIHLPDSDVAQMIRQVDSDGDGCVDSDEFQNLYRVIMEGRERDGGLEEDDIKEAFNVFDKNRDGFISPEELRSVLAALGLRRPHGGRGGGGKEAEIEEDDCRLMIMKVDVDGDGLVNFMEFKQMMMQGNSNLFSIN</sequence>
<dbReference type="Gene3D" id="1.10.238.10">
    <property type="entry name" value="EF-hand"/>
    <property type="match status" value="2"/>
</dbReference>
<protein>
    <submittedName>
        <fullName evidence="6">2-alkenal reductase (NAD(P)(+))</fullName>
        <ecNumber evidence="6">1.3.1.74</ecNumber>
    </submittedName>
</protein>
<keyword evidence="2" id="KW-0677">Repeat</keyword>
<organism evidence="6">
    <name type="scientific">Opuntia streptacantha</name>
    <name type="common">Prickly pear cactus</name>
    <name type="synonym">Opuntia cardona</name>
    <dbReference type="NCBI Taxonomy" id="393608"/>
    <lineage>
        <taxon>Eukaryota</taxon>
        <taxon>Viridiplantae</taxon>
        <taxon>Streptophyta</taxon>
        <taxon>Embryophyta</taxon>
        <taxon>Tracheophyta</taxon>
        <taxon>Spermatophyta</taxon>
        <taxon>Magnoliopsida</taxon>
        <taxon>eudicotyledons</taxon>
        <taxon>Gunneridae</taxon>
        <taxon>Pentapetalae</taxon>
        <taxon>Caryophyllales</taxon>
        <taxon>Cactineae</taxon>
        <taxon>Cactaceae</taxon>
        <taxon>Opuntioideae</taxon>
        <taxon>Opuntia</taxon>
    </lineage>
</organism>
<dbReference type="Pfam" id="PF13499">
    <property type="entry name" value="EF-hand_7"/>
    <property type="match status" value="2"/>
</dbReference>
<proteinExistence type="predicted"/>
<feature type="domain" description="EF-hand" evidence="5">
    <location>
        <begin position="89"/>
        <end position="124"/>
    </location>
</feature>
<dbReference type="GO" id="GO:0005509">
    <property type="term" value="F:calcium ion binding"/>
    <property type="evidence" value="ECO:0007669"/>
    <property type="project" value="InterPro"/>
</dbReference>
<reference evidence="6" key="2">
    <citation type="submission" date="2020-07" db="EMBL/GenBank/DDBJ databases">
        <authorList>
            <person name="Vera ALvarez R."/>
            <person name="Arias-Moreno D.M."/>
            <person name="Jimenez-Jacinto V."/>
            <person name="Jimenez-Bremont J.F."/>
            <person name="Swaminathan K."/>
            <person name="Moose S.P."/>
            <person name="Guerrero-Gonzalez M.L."/>
            <person name="Marino-Ramirez L."/>
            <person name="Landsman D."/>
            <person name="Rodriguez-Kessler M."/>
            <person name="Delgado-Sanchez P."/>
        </authorList>
    </citation>
    <scope>NUCLEOTIDE SEQUENCE</scope>
    <source>
        <tissue evidence="6">Cladode</tissue>
    </source>
</reference>
<dbReference type="FunFam" id="1.10.238.10:FF:000001">
    <property type="entry name" value="Calmodulin 1"/>
    <property type="match status" value="1"/>
</dbReference>
<feature type="domain" description="EF-hand" evidence="5">
    <location>
        <begin position="53"/>
        <end position="88"/>
    </location>
</feature>
<dbReference type="PROSITE" id="PS00018">
    <property type="entry name" value="EF_HAND_1"/>
    <property type="match status" value="4"/>
</dbReference>
<evidence type="ECO:0000256" key="3">
    <source>
        <dbReference type="ARBA" id="ARBA00022837"/>
    </source>
</evidence>
<feature type="domain" description="EF-hand" evidence="5">
    <location>
        <begin position="181"/>
        <end position="216"/>
    </location>
</feature>
<dbReference type="InterPro" id="IPR011992">
    <property type="entry name" value="EF-hand-dom_pair"/>
</dbReference>
<feature type="compositionally biased region" description="Low complexity" evidence="4">
    <location>
        <begin position="28"/>
        <end position="37"/>
    </location>
</feature>
<feature type="compositionally biased region" description="Pro residues" evidence="4">
    <location>
        <begin position="38"/>
        <end position="49"/>
    </location>
</feature>
<feature type="domain" description="EF-hand" evidence="5">
    <location>
        <begin position="131"/>
        <end position="166"/>
    </location>
</feature>
<accession>A0A7C9DNF4</accession>
<dbReference type="SMART" id="SM00054">
    <property type="entry name" value="EFh"/>
    <property type="match status" value="4"/>
</dbReference>
<evidence type="ECO:0000259" key="5">
    <source>
        <dbReference type="PROSITE" id="PS50222"/>
    </source>
</evidence>
<keyword evidence="3" id="KW-0106">Calcium</keyword>
<evidence type="ECO:0000256" key="2">
    <source>
        <dbReference type="ARBA" id="ARBA00022737"/>
    </source>
</evidence>
<name>A0A7C9DNF4_OPUST</name>